<dbReference type="InterPro" id="IPR036890">
    <property type="entry name" value="HATPase_C_sf"/>
</dbReference>
<dbReference type="InterPro" id="IPR011051">
    <property type="entry name" value="RmlC_Cupin_sf"/>
</dbReference>
<name>A0ABW7AUD3_9ACTN</name>
<accession>A0ABW7AUD3</accession>
<dbReference type="PROSITE" id="PS50943">
    <property type="entry name" value="HTH_CROC1"/>
    <property type="match status" value="1"/>
</dbReference>
<reference evidence="3 4" key="1">
    <citation type="submission" date="2024-10" db="EMBL/GenBank/DDBJ databases">
        <authorList>
            <person name="Topkara A.R."/>
            <person name="Saygin H."/>
        </authorList>
    </citation>
    <scope>NUCLEOTIDE SEQUENCE [LARGE SCALE GENOMIC DNA]</scope>
    <source>
        <strain evidence="3 4">M3C6</strain>
    </source>
</reference>
<dbReference type="Gene3D" id="1.10.260.40">
    <property type="entry name" value="lambda repressor-like DNA-binding domains"/>
    <property type="match status" value="1"/>
</dbReference>
<dbReference type="RefSeq" id="WP_393175030.1">
    <property type="nucleotide sequence ID" value="NZ_JBICRM010000040.1"/>
</dbReference>
<dbReference type="Proteomes" id="UP001603978">
    <property type="component" value="Unassembled WGS sequence"/>
</dbReference>
<dbReference type="SUPFAM" id="SSF55874">
    <property type="entry name" value="ATPase domain of HSP90 chaperone/DNA topoisomerase II/histidine kinase"/>
    <property type="match status" value="1"/>
</dbReference>
<dbReference type="Gene3D" id="3.30.565.10">
    <property type="entry name" value="Histidine kinase-like ATPase, C-terminal domain"/>
    <property type="match status" value="1"/>
</dbReference>
<dbReference type="InterPro" id="IPR014710">
    <property type="entry name" value="RmlC-like_jellyroll"/>
</dbReference>
<dbReference type="EMBL" id="JBICRM010000040">
    <property type="protein sequence ID" value="MFG1709837.1"/>
    <property type="molecule type" value="Genomic_DNA"/>
</dbReference>
<evidence type="ECO:0000259" key="2">
    <source>
        <dbReference type="PROSITE" id="PS50943"/>
    </source>
</evidence>
<evidence type="ECO:0000313" key="4">
    <source>
        <dbReference type="Proteomes" id="UP001603978"/>
    </source>
</evidence>
<dbReference type="InterPro" id="IPR001387">
    <property type="entry name" value="Cro/C1-type_HTH"/>
</dbReference>
<sequence>METWALPAADVPSRLSRAVLTTVHEALSNVERHGGAGTVSIAVTVGGNGLRLTISDNGTGLADRQAGRGIVSSGACHAGQSRMWDIFPDMRQAEEVEARLAERLAELRVERGWSLDELASRAGISRSTLSRLERGEISPTATLLGKLCAVYERTMSRLLAEVESEPPQVVRAGAQAVWRDEASGFVRRSVSPPHPGLRGEVVEGTLRPGADISYDEPPVPGLEQHIWVLEGAVEITANGHVDTVEAGDCLRFRLWGASRFRCPGPDPVRYALLIVLP</sequence>
<dbReference type="InterPro" id="IPR010982">
    <property type="entry name" value="Lambda_DNA-bd_dom_sf"/>
</dbReference>
<proteinExistence type="predicted"/>
<dbReference type="CDD" id="cd00093">
    <property type="entry name" value="HTH_XRE"/>
    <property type="match status" value="1"/>
</dbReference>
<organism evidence="3 4">
    <name type="scientific">Nonomuraea marmarensis</name>
    <dbReference type="NCBI Taxonomy" id="3351344"/>
    <lineage>
        <taxon>Bacteria</taxon>
        <taxon>Bacillati</taxon>
        <taxon>Actinomycetota</taxon>
        <taxon>Actinomycetes</taxon>
        <taxon>Streptosporangiales</taxon>
        <taxon>Streptosporangiaceae</taxon>
        <taxon>Nonomuraea</taxon>
    </lineage>
</organism>
<dbReference type="SUPFAM" id="SSF51182">
    <property type="entry name" value="RmlC-like cupins"/>
    <property type="match status" value="1"/>
</dbReference>
<dbReference type="Pfam" id="PF01381">
    <property type="entry name" value="HTH_3"/>
    <property type="match status" value="1"/>
</dbReference>
<dbReference type="CDD" id="cd02209">
    <property type="entry name" value="cupin_XRE_C"/>
    <property type="match status" value="1"/>
</dbReference>
<dbReference type="Gene3D" id="2.60.120.10">
    <property type="entry name" value="Jelly Rolls"/>
    <property type="match status" value="1"/>
</dbReference>
<protein>
    <submittedName>
        <fullName evidence="3">Helix-turn-helix domain-containing protein</fullName>
    </submittedName>
</protein>
<keyword evidence="4" id="KW-1185">Reference proteome</keyword>
<gene>
    <name evidence="3" type="ORF">ACFLIM_42345</name>
</gene>
<dbReference type="InterPro" id="IPR050807">
    <property type="entry name" value="TransReg_Diox_bact_type"/>
</dbReference>
<dbReference type="SUPFAM" id="SSF47413">
    <property type="entry name" value="lambda repressor-like DNA-binding domains"/>
    <property type="match status" value="1"/>
</dbReference>
<evidence type="ECO:0000313" key="3">
    <source>
        <dbReference type="EMBL" id="MFG1709837.1"/>
    </source>
</evidence>
<feature type="domain" description="HTH cro/C1-type" evidence="2">
    <location>
        <begin position="104"/>
        <end position="158"/>
    </location>
</feature>
<dbReference type="PANTHER" id="PTHR46797">
    <property type="entry name" value="HTH-TYPE TRANSCRIPTIONAL REGULATOR"/>
    <property type="match status" value="1"/>
</dbReference>
<keyword evidence="1" id="KW-0238">DNA-binding</keyword>
<dbReference type="PANTHER" id="PTHR46797:SF10">
    <property type="entry name" value="BLR1115 PROTEIN"/>
    <property type="match status" value="1"/>
</dbReference>
<dbReference type="SMART" id="SM00530">
    <property type="entry name" value="HTH_XRE"/>
    <property type="match status" value="1"/>
</dbReference>
<evidence type="ECO:0000256" key="1">
    <source>
        <dbReference type="ARBA" id="ARBA00023125"/>
    </source>
</evidence>
<comment type="caution">
    <text evidence="3">The sequence shown here is derived from an EMBL/GenBank/DDBJ whole genome shotgun (WGS) entry which is preliminary data.</text>
</comment>